<dbReference type="GO" id="GO:0003700">
    <property type="term" value="F:DNA-binding transcription factor activity"/>
    <property type="evidence" value="ECO:0007669"/>
    <property type="project" value="TreeGrafter"/>
</dbReference>
<reference evidence="6 7" key="1">
    <citation type="submission" date="2016-10" db="EMBL/GenBank/DDBJ databases">
        <authorList>
            <person name="de Groot N.N."/>
        </authorList>
    </citation>
    <scope>NUCLEOTIDE SEQUENCE [LARGE SCALE GENOMIC DNA]</scope>
    <source>
        <strain evidence="6 7">DSM 10495</strain>
    </source>
</reference>
<dbReference type="Pfam" id="PF00356">
    <property type="entry name" value="LacI"/>
    <property type="match status" value="1"/>
</dbReference>
<dbReference type="PANTHER" id="PTHR30146:SF155">
    <property type="entry name" value="ALANINE RACEMASE"/>
    <property type="match status" value="1"/>
</dbReference>
<dbReference type="SUPFAM" id="SSF53822">
    <property type="entry name" value="Periplasmic binding protein-like I"/>
    <property type="match status" value="1"/>
</dbReference>
<dbReference type="PANTHER" id="PTHR30146">
    <property type="entry name" value="LACI-RELATED TRANSCRIPTIONAL REPRESSOR"/>
    <property type="match status" value="1"/>
</dbReference>
<evidence type="ECO:0000256" key="3">
    <source>
        <dbReference type="ARBA" id="ARBA00023163"/>
    </source>
</evidence>
<feature type="region of interest" description="Disordered" evidence="4">
    <location>
        <begin position="328"/>
        <end position="349"/>
    </location>
</feature>
<organism evidence="6 7">
    <name type="scientific">Arthrobacter woluwensis</name>
    <dbReference type="NCBI Taxonomy" id="156980"/>
    <lineage>
        <taxon>Bacteria</taxon>
        <taxon>Bacillati</taxon>
        <taxon>Actinomycetota</taxon>
        <taxon>Actinomycetes</taxon>
        <taxon>Micrococcales</taxon>
        <taxon>Micrococcaceae</taxon>
        <taxon>Arthrobacter</taxon>
    </lineage>
</organism>
<evidence type="ECO:0000256" key="1">
    <source>
        <dbReference type="ARBA" id="ARBA00023015"/>
    </source>
</evidence>
<dbReference type="CDD" id="cd01392">
    <property type="entry name" value="HTH_LacI"/>
    <property type="match status" value="1"/>
</dbReference>
<dbReference type="InterPro" id="IPR000843">
    <property type="entry name" value="HTH_LacI"/>
</dbReference>
<dbReference type="InterPro" id="IPR046335">
    <property type="entry name" value="LacI/GalR-like_sensor"/>
</dbReference>
<dbReference type="STRING" id="156980.SAMN04489745_0422"/>
<protein>
    <submittedName>
        <fullName evidence="6">DNA-binding transcriptional regulator, LacI/PurR family</fullName>
    </submittedName>
</protein>
<keyword evidence="1" id="KW-0805">Transcription regulation</keyword>
<proteinExistence type="predicted"/>
<evidence type="ECO:0000256" key="2">
    <source>
        <dbReference type="ARBA" id="ARBA00023125"/>
    </source>
</evidence>
<dbReference type="SUPFAM" id="SSF47413">
    <property type="entry name" value="lambda repressor-like DNA-binding domains"/>
    <property type="match status" value="1"/>
</dbReference>
<dbReference type="Gene3D" id="3.40.50.2300">
    <property type="match status" value="2"/>
</dbReference>
<name>A0A1H4JXH0_9MICC</name>
<dbReference type="InterPro" id="IPR028082">
    <property type="entry name" value="Peripla_BP_I"/>
</dbReference>
<dbReference type="Proteomes" id="UP000182652">
    <property type="component" value="Unassembled WGS sequence"/>
</dbReference>
<dbReference type="EMBL" id="FNSN01000003">
    <property type="protein sequence ID" value="SEB50558.1"/>
    <property type="molecule type" value="Genomic_DNA"/>
</dbReference>
<evidence type="ECO:0000259" key="5">
    <source>
        <dbReference type="PROSITE" id="PS50932"/>
    </source>
</evidence>
<keyword evidence="2 6" id="KW-0238">DNA-binding</keyword>
<dbReference type="CDD" id="cd06267">
    <property type="entry name" value="PBP1_LacI_sugar_binding-like"/>
    <property type="match status" value="1"/>
</dbReference>
<evidence type="ECO:0000256" key="4">
    <source>
        <dbReference type="SAM" id="MobiDB-lite"/>
    </source>
</evidence>
<dbReference type="GO" id="GO:0000976">
    <property type="term" value="F:transcription cis-regulatory region binding"/>
    <property type="evidence" value="ECO:0007669"/>
    <property type="project" value="TreeGrafter"/>
</dbReference>
<accession>A0A1H4JXH0</accession>
<evidence type="ECO:0000313" key="6">
    <source>
        <dbReference type="EMBL" id="SEB50558.1"/>
    </source>
</evidence>
<gene>
    <name evidence="6" type="ORF">SAMN04489745_0422</name>
</gene>
<evidence type="ECO:0000313" key="7">
    <source>
        <dbReference type="Proteomes" id="UP000182652"/>
    </source>
</evidence>
<dbReference type="PROSITE" id="PS00356">
    <property type="entry name" value="HTH_LACI_1"/>
    <property type="match status" value="1"/>
</dbReference>
<sequence>MILAMNHPKRATISEIAARAGVSKGAVSFALNGRPGVSEETRTRVQAIADELNWKPNRAARALGQSQAGAIGFVLNRSARILGTETFFPQLLSGMQLGLSGSHTALHMMVVGSVEEEMEAYREWWQSRIVDGVIMVDPRVDDPRLEVLEHLGLPAVQVAGHPSQTAAIPAVWADDRAATDTLVRYLHGLGHRRIAYVAGPEELEHTQLRRQEFSASAEALGLDASQSVISGYEADDAARVTRELLARSARPTAVMYDTDVMAMASLRAAQGLGFRVPDELSIVSFEDSLLVQLGNPPITSLTRDTVAFGTLAVKTLLEHIAAETPVPSIEGAQPRLSIRESSGPAPTSS</sequence>
<keyword evidence="3" id="KW-0804">Transcription</keyword>
<keyword evidence="7" id="KW-1185">Reference proteome</keyword>
<dbReference type="Gene3D" id="1.10.260.40">
    <property type="entry name" value="lambda repressor-like DNA-binding domains"/>
    <property type="match status" value="1"/>
</dbReference>
<dbReference type="PROSITE" id="PS50932">
    <property type="entry name" value="HTH_LACI_2"/>
    <property type="match status" value="1"/>
</dbReference>
<dbReference type="Pfam" id="PF13377">
    <property type="entry name" value="Peripla_BP_3"/>
    <property type="match status" value="1"/>
</dbReference>
<dbReference type="InterPro" id="IPR010982">
    <property type="entry name" value="Lambda_DNA-bd_dom_sf"/>
</dbReference>
<feature type="domain" description="HTH lacI-type" evidence="5">
    <location>
        <begin position="11"/>
        <end position="65"/>
    </location>
</feature>
<dbReference type="SMART" id="SM00354">
    <property type="entry name" value="HTH_LACI"/>
    <property type="match status" value="1"/>
</dbReference>
<dbReference type="AlphaFoldDB" id="A0A1H4JXH0"/>